<dbReference type="Gene3D" id="3.10.50.10">
    <property type="match status" value="1"/>
</dbReference>
<comment type="similarity">
    <text evidence="1">Belongs to the glycosyl hydrolase 18 family. Chitinase class V subfamily.</text>
</comment>
<dbReference type="EMBL" id="CAXHTB010000018">
    <property type="protein sequence ID" value="CAL0325645.1"/>
    <property type="molecule type" value="Genomic_DNA"/>
</dbReference>
<evidence type="ECO:0000256" key="6">
    <source>
        <dbReference type="RuleBase" id="RU000489"/>
    </source>
</evidence>
<keyword evidence="5 6" id="KW-0326">Glycosidase</keyword>
<reference evidence="9 10" key="1">
    <citation type="submission" date="2024-03" db="EMBL/GenBank/DDBJ databases">
        <authorList>
            <person name="Martinez-Hernandez J."/>
        </authorList>
    </citation>
    <scope>NUCLEOTIDE SEQUENCE [LARGE SCALE GENOMIC DNA]</scope>
</reference>
<dbReference type="CDD" id="cd02879">
    <property type="entry name" value="GH18_plant_chitinase_class_V"/>
    <property type="match status" value="1"/>
</dbReference>
<dbReference type="InterPro" id="IPR001579">
    <property type="entry name" value="Glyco_hydro_18_chit_AS"/>
</dbReference>
<dbReference type="SUPFAM" id="SSF51445">
    <property type="entry name" value="(Trans)glycosidases"/>
    <property type="match status" value="1"/>
</dbReference>
<dbReference type="SUPFAM" id="SSF54556">
    <property type="entry name" value="Chitinase insertion domain"/>
    <property type="match status" value="1"/>
</dbReference>
<feature type="chain" id="PRO_5043359745" description="GH18 domain-containing protein" evidence="7">
    <location>
        <begin position="25"/>
        <end position="395"/>
    </location>
</feature>
<evidence type="ECO:0000256" key="7">
    <source>
        <dbReference type="SAM" id="SignalP"/>
    </source>
</evidence>
<comment type="caution">
    <text evidence="9">The sequence shown here is derived from an EMBL/GenBank/DDBJ whole genome shotgun (WGS) entry which is preliminary data.</text>
</comment>
<proteinExistence type="inferred from homology"/>
<dbReference type="InterPro" id="IPR017853">
    <property type="entry name" value="GH"/>
</dbReference>
<dbReference type="GO" id="GO:0006032">
    <property type="term" value="P:chitin catabolic process"/>
    <property type="evidence" value="ECO:0007669"/>
    <property type="project" value="TreeGrafter"/>
</dbReference>
<evidence type="ECO:0000313" key="10">
    <source>
        <dbReference type="Proteomes" id="UP001497480"/>
    </source>
</evidence>
<dbReference type="PANTHER" id="PTHR11177">
    <property type="entry name" value="CHITINASE"/>
    <property type="match status" value="1"/>
</dbReference>
<sequence length="395" mass="43611">MANLNLMQLLSLALVLTASMNATASATAVKAIYWIDQPLFPASSINTSLFTHVYYAFLAPNATSFKLCVSNSTNITLTNFITTFRSRIPTVTTILSIGGSNATPFSLIFSNITTRATFINSTISVARAYGFDGVDLDWEFPQNSDDTNNLGSLFQEWRIAITADAAITGKPRLVLTAAVYFAVYFSVSDTPWTYPVTSINQNVDWVNVMSYNFHGSWNNDTGAPSGLFNPTRNISVVDGLKSWIGAGVKPEKLVMGMPLYGMTWQLQDPNVNGIGAPVVRPDPGSNGAMAYFQVVDFNKQRNAKVVYDVDTMSVYSYSGSYWIGYDDPITVTAKVGYAQALSLRGYFFWAAGYDTNNWKISTQETKQIDHSEQEYACKSASNSVLDWKWQIKVEL</sequence>
<dbReference type="PROSITE" id="PS51910">
    <property type="entry name" value="GH18_2"/>
    <property type="match status" value="1"/>
</dbReference>
<keyword evidence="10" id="KW-1185">Reference proteome</keyword>
<dbReference type="InterPro" id="IPR001223">
    <property type="entry name" value="Glyco_hydro18_cat"/>
</dbReference>
<evidence type="ECO:0000256" key="3">
    <source>
        <dbReference type="ARBA" id="ARBA00022801"/>
    </source>
</evidence>
<name>A0AAV1XUZ6_LUPLU</name>
<keyword evidence="4" id="KW-0325">Glycoprotein</keyword>
<dbReference type="Pfam" id="PF00704">
    <property type="entry name" value="Glyco_hydro_18"/>
    <property type="match status" value="1"/>
</dbReference>
<evidence type="ECO:0000256" key="2">
    <source>
        <dbReference type="ARBA" id="ARBA00022729"/>
    </source>
</evidence>
<keyword evidence="3 6" id="KW-0378">Hydrolase</keyword>
<feature type="signal peptide" evidence="7">
    <location>
        <begin position="1"/>
        <end position="24"/>
    </location>
</feature>
<dbReference type="GO" id="GO:0008061">
    <property type="term" value="F:chitin binding"/>
    <property type="evidence" value="ECO:0007669"/>
    <property type="project" value="InterPro"/>
</dbReference>
<dbReference type="GO" id="GO:0004568">
    <property type="term" value="F:chitinase activity"/>
    <property type="evidence" value="ECO:0007669"/>
    <property type="project" value="TreeGrafter"/>
</dbReference>
<dbReference type="InterPro" id="IPR029070">
    <property type="entry name" value="Chitinase_insertion_sf"/>
</dbReference>
<evidence type="ECO:0000256" key="1">
    <source>
        <dbReference type="ARBA" id="ARBA00008682"/>
    </source>
</evidence>
<dbReference type="Proteomes" id="UP001497480">
    <property type="component" value="Unassembled WGS sequence"/>
</dbReference>
<dbReference type="InterPro" id="IPR050314">
    <property type="entry name" value="Glycosyl_Hydrlase_18"/>
</dbReference>
<evidence type="ECO:0000256" key="5">
    <source>
        <dbReference type="ARBA" id="ARBA00023295"/>
    </source>
</evidence>
<protein>
    <recommendedName>
        <fullName evidence="8">GH18 domain-containing protein</fullName>
    </recommendedName>
</protein>
<evidence type="ECO:0000259" key="8">
    <source>
        <dbReference type="PROSITE" id="PS51910"/>
    </source>
</evidence>
<dbReference type="FunFam" id="3.10.50.10:FF:000003">
    <property type="entry name" value="Class V chitinase CHIT5b"/>
    <property type="match status" value="1"/>
</dbReference>
<evidence type="ECO:0000313" key="9">
    <source>
        <dbReference type="EMBL" id="CAL0325645.1"/>
    </source>
</evidence>
<dbReference type="Gene3D" id="3.20.20.80">
    <property type="entry name" value="Glycosidases"/>
    <property type="match status" value="1"/>
</dbReference>
<accession>A0AAV1XUZ6</accession>
<evidence type="ECO:0000256" key="4">
    <source>
        <dbReference type="ARBA" id="ARBA00023180"/>
    </source>
</evidence>
<gene>
    <name evidence="9" type="ORF">LLUT_LOCUS26705</name>
</gene>
<dbReference type="SMART" id="SM00636">
    <property type="entry name" value="Glyco_18"/>
    <property type="match status" value="1"/>
</dbReference>
<dbReference type="GO" id="GO:0005975">
    <property type="term" value="P:carbohydrate metabolic process"/>
    <property type="evidence" value="ECO:0007669"/>
    <property type="project" value="InterPro"/>
</dbReference>
<dbReference type="PROSITE" id="PS01095">
    <property type="entry name" value="GH18_1"/>
    <property type="match status" value="1"/>
</dbReference>
<feature type="domain" description="GH18" evidence="8">
    <location>
        <begin position="28"/>
        <end position="371"/>
    </location>
</feature>
<dbReference type="PANTHER" id="PTHR11177:SF396">
    <property type="entry name" value="NOD FACTOR HYDROLASE PROTEIN 1"/>
    <property type="match status" value="1"/>
</dbReference>
<dbReference type="InterPro" id="IPR011583">
    <property type="entry name" value="Chitinase_II/V-like_cat"/>
</dbReference>
<keyword evidence="2 7" id="KW-0732">Signal</keyword>
<dbReference type="AlphaFoldDB" id="A0AAV1XUZ6"/>
<organism evidence="9 10">
    <name type="scientific">Lupinus luteus</name>
    <name type="common">European yellow lupine</name>
    <dbReference type="NCBI Taxonomy" id="3873"/>
    <lineage>
        <taxon>Eukaryota</taxon>
        <taxon>Viridiplantae</taxon>
        <taxon>Streptophyta</taxon>
        <taxon>Embryophyta</taxon>
        <taxon>Tracheophyta</taxon>
        <taxon>Spermatophyta</taxon>
        <taxon>Magnoliopsida</taxon>
        <taxon>eudicotyledons</taxon>
        <taxon>Gunneridae</taxon>
        <taxon>Pentapetalae</taxon>
        <taxon>rosids</taxon>
        <taxon>fabids</taxon>
        <taxon>Fabales</taxon>
        <taxon>Fabaceae</taxon>
        <taxon>Papilionoideae</taxon>
        <taxon>50 kb inversion clade</taxon>
        <taxon>genistoids sensu lato</taxon>
        <taxon>core genistoids</taxon>
        <taxon>Genisteae</taxon>
        <taxon>Lupinus</taxon>
    </lineage>
</organism>
<dbReference type="GO" id="GO:0005576">
    <property type="term" value="C:extracellular region"/>
    <property type="evidence" value="ECO:0007669"/>
    <property type="project" value="TreeGrafter"/>
</dbReference>